<name>A0A5B6V9V4_9ROSI</name>
<dbReference type="EMBL" id="SMMG02000007">
    <property type="protein sequence ID" value="KAA3465935.1"/>
    <property type="molecule type" value="Genomic_DNA"/>
</dbReference>
<protein>
    <submittedName>
        <fullName evidence="2">Retrovirus-related Pol polyprotein from transposon TNT 1-94</fullName>
    </submittedName>
</protein>
<proteinExistence type="predicted"/>
<dbReference type="InterPro" id="IPR013103">
    <property type="entry name" value="RVT_2"/>
</dbReference>
<evidence type="ECO:0000259" key="1">
    <source>
        <dbReference type="Pfam" id="PF07727"/>
    </source>
</evidence>
<dbReference type="SUPFAM" id="SSF56672">
    <property type="entry name" value="DNA/RNA polymerases"/>
    <property type="match status" value="1"/>
</dbReference>
<accession>A0A5B6V9V4</accession>
<gene>
    <name evidence="2" type="ORF">EPI10_001068</name>
</gene>
<evidence type="ECO:0000313" key="2">
    <source>
        <dbReference type="EMBL" id="KAA3465935.1"/>
    </source>
</evidence>
<feature type="domain" description="Reverse transcriptase Ty1/copia-type" evidence="1">
    <location>
        <begin position="7"/>
        <end position="160"/>
    </location>
</feature>
<evidence type="ECO:0000313" key="3">
    <source>
        <dbReference type="Proteomes" id="UP000325315"/>
    </source>
</evidence>
<keyword evidence="3" id="KW-1185">Reference proteome</keyword>
<dbReference type="OrthoDB" id="8048545at2759"/>
<sequence length="183" mass="21536">MAARCKNIELGREIFMEQPQRYISKEYPNHVLWLKKALYGLKQAPHAWFGKISQYLLFCGFKSSCVHPSLFVKKTPTLCTLLLFYVDDMIITGDDNAEINNFQYDFSVRFEMRNLGEASCFLGLEIKKCDGYFVSKKRYAARLLQLFRIEESRAKITPMEPHHKLVKKRKVVRRCDTFSTNCW</sequence>
<organism evidence="2 3">
    <name type="scientific">Gossypium australe</name>
    <dbReference type="NCBI Taxonomy" id="47621"/>
    <lineage>
        <taxon>Eukaryota</taxon>
        <taxon>Viridiplantae</taxon>
        <taxon>Streptophyta</taxon>
        <taxon>Embryophyta</taxon>
        <taxon>Tracheophyta</taxon>
        <taxon>Spermatophyta</taxon>
        <taxon>Magnoliopsida</taxon>
        <taxon>eudicotyledons</taxon>
        <taxon>Gunneridae</taxon>
        <taxon>Pentapetalae</taxon>
        <taxon>rosids</taxon>
        <taxon>malvids</taxon>
        <taxon>Malvales</taxon>
        <taxon>Malvaceae</taxon>
        <taxon>Malvoideae</taxon>
        <taxon>Gossypium</taxon>
    </lineage>
</organism>
<dbReference type="InterPro" id="IPR043502">
    <property type="entry name" value="DNA/RNA_pol_sf"/>
</dbReference>
<comment type="caution">
    <text evidence="2">The sequence shown here is derived from an EMBL/GenBank/DDBJ whole genome shotgun (WGS) entry which is preliminary data.</text>
</comment>
<dbReference type="Pfam" id="PF07727">
    <property type="entry name" value="RVT_2"/>
    <property type="match status" value="1"/>
</dbReference>
<reference evidence="3" key="1">
    <citation type="journal article" date="2019" name="Plant Biotechnol. J.">
        <title>Genome sequencing of the Australian wild diploid species Gossypium australe highlights disease resistance and delayed gland morphogenesis.</title>
        <authorList>
            <person name="Cai Y."/>
            <person name="Cai X."/>
            <person name="Wang Q."/>
            <person name="Wang P."/>
            <person name="Zhang Y."/>
            <person name="Cai C."/>
            <person name="Xu Y."/>
            <person name="Wang K."/>
            <person name="Zhou Z."/>
            <person name="Wang C."/>
            <person name="Geng S."/>
            <person name="Li B."/>
            <person name="Dong Q."/>
            <person name="Hou Y."/>
            <person name="Wang H."/>
            <person name="Ai P."/>
            <person name="Liu Z."/>
            <person name="Yi F."/>
            <person name="Sun M."/>
            <person name="An G."/>
            <person name="Cheng J."/>
            <person name="Zhang Y."/>
            <person name="Shi Q."/>
            <person name="Xie Y."/>
            <person name="Shi X."/>
            <person name="Chang Y."/>
            <person name="Huang F."/>
            <person name="Chen Y."/>
            <person name="Hong S."/>
            <person name="Mi L."/>
            <person name="Sun Q."/>
            <person name="Zhang L."/>
            <person name="Zhou B."/>
            <person name="Peng R."/>
            <person name="Zhang X."/>
            <person name="Liu F."/>
        </authorList>
    </citation>
    <scope>NUCLEOTIDE SEQUENCE [LARGE SCALE GENOMIC DNA]</scope>
    <source>
        <strain evidence="3">cv. PA1801</strain>
    </source>
</reference>
<dbReference type="Proteomes" id="UP000325315">
    <property type="component" value="Unassembled WGS sequence"/>
</dbReference>
<dbReference type="AlphaFoldDB" id="A0A5B6V9V4"/>